<dbReference type="OrthoDB" id="5460870at2"/>
<comment type="caution">
    <text evidence="1">The sequence shown here is derived from an EMBL/GenBank/DDBJ whole genome shotgun (WGS) entry which is preliminary data.</text>
</comment>
<evidence type="ECO:0000313" key="2">
    <source>
        <dbReference type="Proteomes" id="UP000482487"/>
    </source>
</evidence>
<evidence type="ECO:0000313" key="1">
    <source>
        <dbReference type="EMBL" id="MYL82727.1"/>
    </source>
</evidence>
<gene>
    <name evidence="1" type="ORF">GTA51_06200</name>
</gene>
<accession>A0A7C9IS33</accession>
<proteinExistence type="predicted"/>
<dbReference type="Proteomes" id="UP000482487">
    <property type="component" value="Unassembled WGS sequence"/>
</dbReference>
<protein>
    <submittedName>
        <fullName evidence="1">Uncharacterized protein</fullName>
    </submittedName>
</protein>
<keyword evidence="2" id="KW-1185">Reference proteome</keyword>
<dbReference type="AlphaFoldDB" id="A0A7C9IS33"/>
<dbReference type="EMBL" id="WVUD01000007">
    <property type="protein sequence ID" value="MYL82727.1"/>
    <property type="molecule type" value="Genomic_DNA"/>
</dbReference>
<organism evidence="1 2">
    <name type="scientific">Solidesulfovibrio aerotolerans</name>
    <dbReference type="NCBI Taxonomy" id="295255"/>
    <lineage>
        <taxon>Bacteria</taxon>
        <taxon>Pseudomonadati</taxon>
        <taxon>Thermodesulfobacteriota</taxon>
        <taxon>Desulfovibrionia</taxon>
        <taxon>Desulfovibrionales</taxon>
        <taxon>Desulfovibrionaceae</taxon>
        <taxon>Solidesulfovibrio</taxon>
    </lineage>
</organism>
<name>A0A7C9IS33_9BACT</name>
<sequence>MGLLDSLLEVPEHLRVWQMAGVRHFYLDPDAVPVPGDRPPGDQPGLAALPLADSPAGAACGPGSDASPCAAATVATPSAAVLAASEASQTSPPTVLPPHPGDWPQPWPGLFAKAPARPRLVIAYRELGLDLTGQADPRRGGLWRNLIRDLRLTGQNAVAFWPLALPRDGELVDQPEAFAAGLALFSPEITAVFGPLPEVVAAALAARTDTATLPITVLPHPDVLLQGDPEVWDHVCSLLGID</sequence>
<dbReference type="RefSeq" id="WP_160959572.1">
    <property type="nucleotide sequence ID" value="NZ_WVUD01000007.1"/>
</dbReference>
<reference evidence="1 2" key="1">
    <citation type="submission" date="2020-01" db="EMBL/GenBank/DDBJ databases">
        <title>Genome sequence of Desulfovibrio aerotolerans DSM 16695(T).</title>
        <authorList>
            <person name="Karnachuk O."/>
            <person name="Avakyan M."/>
            <person name="Mardanov A."/>
            <person name="Kadnikov V."/>
            <person name="Ravin N."/>
        </authorList>
    </citation>
    <scope>NUCLEOTIDE SEQUENCE [LARGE SCALE GENOMIC DNA]</scope>
    <source>
        <strain evidence="1 2">DSM 16695</strain>
    </source>
</reference>